<evidence type="ECO:0000313" key="2">
    <source>
        <dbReference type="Proteomes" id="UP000648482"/>
    </source>
</evidence>
<evidence type="ECO:0008006" key="3">
    <source>
        <dbReference type="Google" id="ProtNLM"/>
    </source>
</evidence>
<accession>A0ABR9E3T1</accession>
<comment type="caution">
    <text evidence="1">The sequence shown here is derived from an EMBL/GenBank/DDBJ whole genome shotgun (WGS) entry which is preliminary data.</text>
</comment>
<sequence>MDINFVILAACTSGLAKKAEIDIYGHLFSVFETSDSVGSCDHVVARSVGTVSFYKEISISTGKEHGAFFIPRKEWIVPVKAWLKRKKPQ</sequence>
<dbReference type="Proteomes" id="UP000648482">
    <property type="component" value="Unassembled WGS sequence"/>
</dbReference>
<evidence type="ECO:0000313" key="1">
    <source>
        <dbReference type="EMBL" id="MBE0361108.1"/>
    </source>
</evidence>
<protein>
    <recommendedName>
        <fullName evidence="3">CHAT domain-containing protein</fullName>
    </recommendedName>
</protein>
<name>A0ABR9E3T1_9GAMM</name>
<gene>
    <name evidence="1" type="ORF">PALI_b0023</name>
</gene>
<organism evidence="1 2">
    <name type="scientific">Pseudoalteromonas aliena SW19</name>
    <dbReference type="NCBI Taxonomy" id="1314866"/>
    <lineage>
        <taxon>Bacteria</taxon>
        <taxon>Pseudomonadati</taxon>
        <taxon>Pseudomonadota</taxon>
        <taxon>Gammaproteobacteria</taxon>
        <taxon>Alteromonadales</taxon>
        <taxon>Pseudoalteromonadaceae</taxon>
        <taxon>Pseudoalteromonas</taxon>
    </lineage>
</organism>
<keyword evidence="2" id="KW-1185">Reference proteome</keyword>
<proteinExistence type="predicted"/>
<dbReference type="EMBL" id="AQGU01000029">
    <property type="protein sequence ID" value="MBE0361108.1"/>
    <property type="molecule type" value="Genomic_DNA"/>
</dbReference>
<reference evidence="1 2" key="1">
    <citation type="submission" date="2015-06" db="EMBL/GenBank/DDBJ databases">
        <title>Genome sequence of Pseudoalteromonas aliena.</title>
        <authorList>
            <person name="Xie B.-B."/>
            <person name="Rong J.-C."/>
            <person name="Qin Q.-L."/>
            <person name="Zhang Y.-Z."/>
        </authorList>
    </citation>
    <scope>NUCLEOTIDE SEQUENCE [LARGE SCALE GENOMIC DNA]</scope>
    <source>
        <strain evidence="1 2">SW19</strain>
    </source>
</reference>